<dbReference type="AlphaFoldDB" id="A0A956ND45"/>
<accession>A0A956ND45</accession>
<comment type="caution">
    <text evidence="1">The sequence shown here is derived from an EMBL/GenBank/DDBJ whole genome shotgun (WGS) entry which is preliminary data.</text>
</comment>
<evidence type="ECO:0000313" key="1">
    <source>
        <dbReference type="EMBL" id="MCA9755658.1"/>
    </source>
</evidence>
<gene>
    <name evidence="1" type="ORF">KDA27_07650</name>
</gene>
<dbReference type="EMBL" id="JAGQHS010000029">
    <property type="protein sequence ID" value="MCA9755658.1"/>
    <property type="molecule type" value="Genomic_DNA"/>
</dbReference>
<sequence length="708" mass="75661">MCRGGLSIRFAIPPGEHAPPASSLFLASAFLIPLLISSTPAQAGLTEFEWSPPSALDTGADDVGDSGGRIAEYDFQGDGLWRLVYVKDGDIYLAAGNGSGWMAPVQITDDPAASRSPSIVSTGDLLHVVWEDERSGHSEVWTTEYDGETWTDAYCLSCDDAPSRKPAVDGGSHGAGAVVVWEEEAFDGTRSIHARAYASGGWESPVEVSGSLGNATDPTITADADQGGFGVVWVDDRLGTTQLFGRIYYGSSGWLAEAQATDLPGNCAKPRVTAHMCCFDVVGLVPFVAFEYDGGAAVETWGAYADSWGVWEQVFPISEDDGFPSTGPHVAGVKYSPNSCYEFDSNISFVSWTDELPGGDEQQLSRYEFDLGTADDPMTAGDIIANGIAARTRSPNAPVLQVWLDDTGVLEAREGLEFNCLVHELEQVKPFFYVSPDGGINDVHLFESCRDEDVLNGMLRLELYNGIETHFAVDPFQESAFNELTDASGIARFVFKGGGCVTEERAGDGVVLVACPIWWFFGGAVVAYDQIKSPDIDGTCTVDAWDLEYVEDRIGSDDFCADLDGSGLVDAADVAIVEASLGAECARTADGPDGNGQDPPITDPDQPFAVGTAFAEGRVVAIPNPGRDRFEVKFALRAGDAATIQIVDVSGRTVRDLGVVHANRDQVTPVVWNRQDGAGRSVPAGVYYAAVRRDSKARPQRATLIVVD</sequence>
<name>A0A956ND45_UNCEI</name>
<dbReference type="SUPFAM" id="SSF89372">
    <property type="entry name" value="Fucose-specific lectin"/>
    <property type="match status" value="1"/>
</dbReference>
<reference evidence="1" key="1">
    <citation type="submission" date="2020-04" db="EMBL/GenBank/DDBJ databases">
        <authorList>
            <person name="Zhang T."/>
        </authorList>
    </citation>
    <scope>NUCLEOTIDE SEQUENCE</scope>
    <source>
        <strain evidence="1">HKST-UBA02</strain>
    </source>
</reference>
<dbReference type="Gene3D" id="2.60.40.4070">
    <property type="match status" value="1"/>
</dbReference>
<dbReference type="Proteomes" id="UP000739538">
    <property type="component" value="Unassembled WGS sequence"/>
</dbReference>
<organism evidence="1 2">
    <name type="scientific">Eiseniibacteriota bacterium</name>
    <dbReference type="NCBI Taxonomy" id="2212470"/>
    <lineage>
        <taxon>Bacteria</taxon>
        <taxon>Candidatus Eiseniibacteriota</taxon>
    </lineage>
</organism>
<proteinExistence type="predicted"/>
<evidence type="ECO:0008006" key="3">
    <source>
        <dbReference type="Google" id="ProtNLM"/>
    </source>
</evidence>
<protein>
    <recommendedName>
        <fullName evidence="3">FlgD Ig-like domain-containing protein</fullName>
    </recommendedName>
</protein>
<evidence type="ECO:0000313" key="2">
    <source>
        <dbReference type="Proteomes" id="UP000739538"/>
    </source>
</evidence>
<reference evidence="1" key="2">
    <citation type="journal article" date="2021" name="Microbiome">
        <title>Successional dynamics and alternative stable states in a saline activated sludge microbial community over 9 years.</title>
        <authorList>
            <person name="Wang Y."/>
            <person name="Ye J."/>
            <person name="Ju F."/>
            <person name="Liu L."/>
            <person name="Boyd J.A."/>
            <person name="Deng Y."/>
            <person name="Parks D.H."/>
            <person name="Jiang X."/>
            <person name="Yin X."/>
            <person name="Woodcroft B.J."/>
            <person name="Tyson G.W."/>
            <person name="Hugenholtz P."/>
            <person name="Polz M.F."/>
            <person name="Zhang T."/>
        </authorList>
    </citation>
    <scope>NUCLEOTIDE SEQUENCE</scope>
    <source>
        <strain evidence="1">HKST-UBA02</strain>
    </source>
</reference>